<feature type="transmembrane region" description="Helical" evidence="1">
    <location>
        <begin position="39"/>
        <end position="61"/>
    </location>
</feature>
<evidence type="ECO:0000313" key="3">
    <source>
        <dbReference type="Proteomes" id="UP000320239"/>
    </source>
</evidence>
<name>A0A561WB93_ACTTI</name>
<reference evidence="2 3" key="1">
    <citation type="submission" date="2019-06" db="EMBL/GenBank/DDBJ databases">
        <title>Sequencing the genomes of 1000 actinobacteria strains.</title>
        <authorList>
            <person name="Klenk H.-P."/>
        </authorList>
    </citation>
    <scope>NUCLEOTIDE SEQUENCE [LARGE SCALE GENOMIC DNA]</scope>
    <source>
        <strain evidence="2 3">DSM 43866</strain>
    </source>
</reference>
<dbReference type="Gene3D" id="3.30.2390.20">
    <property type="entry name" value="Type VII secretion system EccB, repeat 1 domain"/>
    <property type="match status" value="1"/>
</dbReference>
<dbReference type="InterPro" id="IPR044857">
    <property type="entry name" value="T7SS_EccB_R1"/>
</dbReference>
<keyword evidence="1" id="KW-0812">Transmembrane</keyword>
<keyword evidence="1" id="KW-0472">Membrane</keyword>
<dbReference type="Pfam" id="PF05108">
    <property type="entry name" value="T7SS_ESX1_EccB"/>
    <property type="match status" value="1"/>
</dbReference>
<dbReference type="NCBIfam" id="TIGR03919">
    <property type="entry name" value="T7SS_EccB"/>
    <property type="match status" value="1"/>
</dbReference>
<dbReference type="InterPro" id="IPR007795">
    <property type="entry name" value="T7SS_EccB"/>
</dbReference>
<dbReference type="RefSeq" id="WP_211344339.1">
    <property type="nucleotide sequence ID" value="NZ_VTPA01000003.1"/>
</dbReference>
<keyword evidence="1" id="KW-1133">Transmembrane helix</keyword>
<comment type="caution">
    <text evidence="2">The sequence shown here is derived from an EMBL/GenBank/DDBJ whole genome shotgun (WGS) entry which is preliminary data.</text>
</comment>
<dbReference type="AlphaFoldDB" id="A0A561WB93"/>
<keyword evidence="3" id="KW-1185">Reference proteome</keyword>
<gene>
    <name evidence="2" type="ORF">FHX34_103664</name>
</gene>
<accession>A0A561WB93</accession>
<evidence type="ECO:0000313" key="2">
    <source>
        <dbReference type="EMBL" id="TWG21134.1"/>
    </source>
</evidence>
<dbReference type="Proteomes" id="UP000320239">
    <property type="component" value="Unassembled WGS sequence"/>
</dbReference>
<dbReference type="GO" id="GO:0005576">
    <property type="term" value="C:extracellular region"/>
    <property type="evidence" value="ECO:0007669"/>
    <property type="project" value="TreeGrafter"/>
</dbReference>
<protein>
    <submittedName>
        <fullName evidence="2">Type VII secretion protein EccB</fullName>
    </submittedName>
</protein>
<dbReference type="PANTHER" id="PTHR40765:SF2">
    <property type="entry name" value="ESX-2 SECRETION SYSTEM ATPASE ECCB2"/>
    <property type="match status" value="1"/>
</dbReference>
<organism evidence="2 3">
    <name type="scientific">Actinoplanes teichomyceticus</name>
    <dbReference type="NCBI Taxonomy" id="1867"/>
    <lineage>
        <taxon>Bacteria</taxon>
        <taxon>Bacillati</taxon>
        <taxon>Actinomycetota</taxon>
        <taxon>Actinomycetes</taxon>
        <taxon>Micromonosporales</taxon>
        <taxon>Micromonosporaceae</taxon>
        <taxon>Actinoplanes</taxon>
    </lineage>
</organism>
<proteinExistence type="predicted"/>
<dbReference type="EMBL" id="VIWY01000003">
    <property type="protein sequence ID" value="TWG21134.1"/>
    <property type="molecule type" value="Genomic_DNA"/>
</dbReference>
<dbReference type="PANTHER" id="PTHR40765">
    <property type="entry name" value="ESX-2 SECRETION SYSTEM ATPASE ECCB2"/>
    <property type="match status" value="1"/>
</dbReference>
<sequence length="471" mass="48572">MRTRREQVQAYRFVTRRIVSAMLAGEPESNDLPMRRLGMALFASAMVGAIVLAGIGVYGLVTGKQQGLSEQALVIEKETGAKYVYLDGRLYPALNYASARLVLDKSAPEVRTMSQKSLEGLPRGLPVGIPDAPDALPAPSKLLRLPWQVCQSSDPTGAGGSNTRAVIGRELAGASPLGERGLLVSFENSYHLLWHNTRLRVANPAVLVALGLSQSSAIEVGRPLMNAVTAGPDLQPLAVPGKGAVASRPIGGAPARIGDVFQSAGQYYVLTQTGLATIGEVTARLALAGGGTARQITPDEVGGALVNVTVEPPGLPPVMPALVNTPAPVAVCVVDRDAAGKMPVTTTVEIFRALPAELRADSTEAVAAQQGARDRVSTVDQVVMTGGRAAVVRAVAGRGDAAGTAVYLVVNGMRYPFGQRNGDARTALGYGAVTPTAVPAAMLALVPTGPTLDVTAAKRFATAAPAPSAGS</sequence>
<evidence type="ECO:0000256" key="1">
    <source>
        <dbReference type="SAM" id="Phobius"/>
    </source>
</evidence>